<dbReference type="Proteomes" id="UP000037530">
    <property type="component" value="Unassembled WGS sequence"/>
</dbReference>
<proteinExistence type="predicted"/>
<dbReference type="InterPro" id="IPR038626">
    <property type="entry name" value="Rof-like_sf"/>
</dbReference>
<dbReference type="PATRIC" id="fig|171383.3.peg.3697"/>
<protein>
    <submittedName>
        <fullName evidence="1">Uncharacterized protein</fullName>
    </submittedName>
</protein>
<name>A0A0M0HWF4_9VIBR</name>
<accession>A0A0M0HWF4</accession>
<dbReference type="OrthoDB" id="5344363at2"/>
<organism evidence="1 2">
    <name type="scientific">Vibrio hepatarius</name>
    <dbReference type="NCBI Taxonomy" id="171383"/>
    <lineage>
        <taxon>Bacteria</taxon>
        <taxon>Pseudomonadati</taxon>
        <taxon>Pseudomonadota</taxon>
        <taxon>Gammaproteobacteria</taxon>
        <taxon>Vibrionales</taxon>
        <taxon>Vibrionaceae</taxon>
        <taxon>Vibrio</taxon>
        <taxon>Vibrio oreintalis group</taxon>
    </lineage>
</organism>
<dbReference type="InterPro" id="IPR023534">
    <property type="entry name" value="Rof/RNase_P-like"/>
</dbReference>
<dbReference type="STRING" id="171383.AKJ31_18090"/>
<comment type="caution">
    <text evidence="1">The sequence shown here is derived from an EMBL/GenBank/DDBJ whole genome shotgun (WGS) entry which is preliminary data.</text>
</comment>
<sequence>MISCNEYDYIEIACMYRYPIKLTLKSGEVLECVALDTARNNVRKECIKVEQNGEHTLIELDSLVSLDVLVANPHFQSVRFSQ</sequence>
<dbReference type="Gene3D" id="2.30.30.400">
    <property type="entry name" value="Rof-like"/>
    <property type="match status" value="1"/>
</dbReference>
<evidence type="ECO:0000313" key="2">
    <source>
        <dbReference type="Proteomes" id="UP000037530"/>
    </source>
</evidence>
<dbReference type="InterPro" id="IPR009778">
    <property type="entry name" value="ROF"/>
</dbReference>
<dbReference type="EMBL" id="LHPI01000019">
    <property type="protein sequence ID" value="KOO06404.1"/>
    <property type="molecule type" value="Genomic_DNA"/>
</dbReference>
<gene>
    <name evidence="1" type="ORF">AKJ31_18090</name>
</gene>
<dbReference type="SUPFAM" id="SSF101744">
    <property type="entry name" value="Rof/RNase P subunit-like"/>
    <property type="match status" value="1"/>
</dbReference>
<reference evidence="2" key="1">
    <citation type="submission" date="2015-08" db="EMBL/GenBank/DDBJ databases">
        <title>Vibrio galatheae sp. nov., a novel member of the Vibrionaceae family isolated from the Solomon Islands.</title>
        <authorList>
            <person name="Giubergia S."/>
            <person name="Machado H."/>
            <person name="Mateiu R.V."/>
            <person name="Gram L."/>
        </authorList>
    </citation>
    <scope>NUCLEOTIDE SEQUENCE [LARGE SCALE GENOMIC DNA]</scope>
    <source>
        <strain evidence="2">DSM 19134</strain>
    </source>
</reference>
<keyword evidence="2" id="KW-1185">Reference proteome</keyword>
<dbReference type="Pfam" id="PF07073">
    <property type="entry name" value="ROF"/>
    <property type="match status" value="1"/>
</dbReference>
<dbReference type="AlphaFoldDB" id="A0A0M0HWF4"/>
<evidence type="ECO:0000313" key="1">
    <source>
        <dbReference type="EMBL" id="KOO06404.1"/>
    </source>
</evidence>
<dbReference type="RefSeq" id="WP_053410479.1">
    <property type="nucleotide sequence ID" value="NZ_DAIPHI010000091.1"/>
</dbReference>